<dbReference type="Proteomes" id="UP001209344">
    <property type="component" value="Unassembled WGS sequence"/>
</dbReference>
<dbReference type="EMBL" id="JAPDVK010000002">
    <property type="protein sequence ID" value="MCW4128027.1"/>
    <property type="molecule type" value="Genomic_DNA"/>
</dbReference>
<evidence type="ECO:0000313" key="2">
    <source>
        <dbReference type="Proteomes" id="UP001209344"/>
    </source>
</evidence>
<accession>A0AAP3BDP6</accession>
<sequence length="120" mass="13908">MEGNRYKITEDNAAAGMVAEPTPVVRPPLSVQEMRHCLMDAIYSSKDIDKLYTCLVILNGKPVKEYRSKYRTKTDAELSAELSQFPSWDEMEHPDLSNIDYRQYKHKKSPRTIKAISKWL</sequence>
<protein>
    <submittedName>
        <fullName evidence="1">Uncharacterized protein</fullName>
    </submittedName>
</protein>
<gene>
    <name evidence="1" type="ORF">ONT16_07130</name>
</gene>
<dbReference type="RefSeq" id="WP_264965903.1">
    <property type="nucleotide sequence ID" value="NZ_JAPDVK010000002.1"/>
</dbReference>
<name>A0AAP3BDP6_9BACT</name>
<organism evidence="1 2">
    <name type="scientific">Segatella copri</name>
    <dbReference type="NCBI Taxonomy" id="165179"/>
    <lineage>
        <taxon>Bacteria</taxon>
        <taxon>Pseudomonadati</taxon>
        <taxon>Bacteroidota</taxon>
        <taxon>Bacteroidia</taxon>
        <taxon>Bacteroidales</taxon>
        <taxon>Prevotellaceae</taxon>
        <taxon>Segatella</taxon>
    </lineage>
</organism>
<comment type="caution">
    <text evidence="1">The sequence shown here is derived from an EMBL/GenBank/DDBJ whole genome shotgun (WGS) entry which is preliminary data.</text>
</comment>
<dbReference type="AlphaFoldDB" id="A0AAP3BDP6"/>
<proteinExistence type="predicted"/>
<reference evidence="1" key="1">
    <citation type="submission" date="2022-11" db="EMBL/GenBank/DDBJ databases">
        <title>Genomic repertoires linked with pathogenic potency of arthritogenic Prevotella copri isolated from the gut of rheumatoid arthritis patients.</title>
        <authorList>
            <person name="Nii T."/>
            <person name="Maeda Y."/>
            <person name="Motooka D."/>
            <person name="Naito M."/>
            <person name="Matsumoto Y."/>
            <person name="Ogawa T."/>
            <person name="Oguro-Igashira E."/>
            <person name="Kishikawa T."/>
            <person name="Yamashita M."/>
            <person name="Koizumi S."/>
            <person name="Kurakawa T."/>
            <person name="Okumura R."/>
            <person name="Kayama H."/>
            <person name="Murakami M."/>
            <person name="Sakaguchi T."/>
            <person name="Das B."/>
            <person name="Nakamura S."/>
            <person name="Okada Y."/>
            <person name="Kumanogoh A."/>
            <person name="Takeda K."/>
        </authorList>
    </citation>
    <scope>NUCLEOTIDE SEQUENCE</scope>
    <source>
        <strain evidence="1">F3-75</strain>
    </source>
</reference>
<evidence type="ECO:0000313" key="1">
    <source>
        <dbReference type="EMBL" id="MCW4128027.1"/>
    </source>
</evidence>